<name>A0A392S6H6_9FABA</name>
<sequence>MADSLAQEIKGLYVKDPLTFPISEFESSSVLSEKLEQNKPVFDPERFQLLKTFLDCLRNVVQTKNDLDSSKSREALISEDRAKAVTNTREL</sequence>
<keyword evidence="2" id="KW-1185">Reference proteome</keyword>
<feature type="non-terminal residue" evidence="1">
    <location>
        <position position="91"/>
    </location>
</feature>
<dbReference type="AlphaFoldDB" id="A0A392S6H6"/>
<organism evidence="1 2">
    <name type="scientific">Trifolium medium</name>
    <dbReference type="NCBI Taxonomy" id="97028"/>
    <lineage>
        <taxon>Eukaryota</taxon>
        <taxon>Viridiplantae</taxon>
        <taxon>Streptophyta</taxon>
        <taxon>Embryophyta</taxon>
        <taxon>Tracheophyta</taxon>
        <taxon>Spermatophyta</taxon>
        <taxon>Magnoliopsida</taxon>
        <taxon>eudicotyledons</taxon>
        <taxon>Gunneridae</taxon>
        <taxon>Pentapetalae</taxon>
        <taxon>rosids</taxon>
        <taxon>fabids</taxon>
        <taxon>Fabales</taxon>
        <taxon>Fabaceae</taxon>
        <taxon>Papilionoideae</taxon>
        <taxon>50 kb inversion clade</taxon>
        <taxon>NPAAA clade</taxon>
        <taxon>Hologalegina</taxon>
        <taxon>IRL clade</taxon>
        <taxon>Trifolieae</taxon>
        <taxon>Trifolium</taxon>
    </lineage>
</organism>
<evidence type="ECO:0000313" key="2">
    <source>
        <dbReference type="Proteomes" id="UP000265520"/>
    </source>
</evidence>
<accession>A0A392S6H6</accession>
<dbReference type="EMBL" id="LXQA010319375">
    <property type="protein sequence ID" value="MCI43580.1"/>
    <property type="molecule type" value="Genomic_DNA"/>
</dbReference>
<comment type="caution">
    <text evidence="1">The sequence shown here is derived from an EMBL/GenBank/DDBJ whole genome shotgun (WGS) entry which is preliminary data.</text>
</comment>
<proteinExistence type="predicted"/>
<evidence type="ECO:0000313" key="1">
    <source>
        <dbReference type="EMBL" id="MCI43580.1"/>
    </source>
</evidence>
<reference evidence="1 2" key="1">
    <citation type="journal article" date="2018" name="Front. Plant Sci.">
        <title>Red Clover (Trifolium pratense) and Zigzag Clover (T. medium) - A Picture of Genomic Similarities and Differences.</title>
        <authorList>
            <person name="Dluhosova J."/>
            <person name="Istvanek J."/>
            <person name="Nedelnik J."/>
            <person name="Repkova J."/>
        </authorList>
    </citation>
    <scope>NUCLEOTIDE SEQUENCE [LARGE SCALE GENOMIC DNA]</scope>
    <source>
        <strain evidence="2">cv. 10/8</strain>
        <tissue evidence="1">Leaf</tissue>
    </source>
</reference>
<protein>
    <submittedName>
        <fullName evidence="1">Uncharacterized protein</fullName>
    </submittedName>
</protein>
<dbReference type="Proteomes" id="UP000265520">
    <property type="component" value="Unassembled WGS sequence"/>
</dbReference>